<reference evidence="2" key="1">
    <citation type="journal article" date="2018" name="BMC Genomics">
        <title>Genomic insights into host adaptation between the wheat stripe rust pathogen (Puccinia striiformis f. sp. tritici) and the barley stripe rust pathogen (Puccinia striiformis f. sp. hordei).</title>
        <authorList>
            <person name="Xia C."/>
            <person name="Wang M."/>
            <person name="Yin C."/>
            <person name="Cornejo O.E."/>
            <person name="Hulbert S.H."/>
            <person name="Chen X."/>
        </authorList>
    </citation>
    <scope>NUCLEOTIDE SEQUENCE [LARGE SCALE GENOMIC DNA]</scope>
    <source>
        <strain evidence="2">93-210</strain>
    </source>
</reference>
<name>A0ACC0EPP1_9BASI</name>
<reference evidence="2" key="2">
    <citation type="journal article" date="2018" name="Mol. Plant Microbe Interact.">
        <title>Genome sequence resources for the wheat stripe rust pathogen (Puccinia striiformis f. sp. tritici) and the barley stripe rust pathogen (Puccinia striiformis f. sp. hordei).</title>
        <authorList>
            <person name="Xia C."/>
            <person name="Wang M."/>
            <person name="Yin C."/>
            <person name="Cornejo O.E."/>
            <person name="Hulbert S.H."/>
            <person name="Chen X."/>
        </authorList>
    </citation>
    <scope>NUCLEOTIDE SEQUENCE [LARGE SCALE GENOMIC DNA]</scope>
    <source>
        <strain evidence="2">93-210</strain>
    </source>
</reference>
<protein>
    <submittedName>
        <fullName evidence="1">Uncharacterized protein</fullName>
    </submittedName>
</protein>
<sequence>MSSFGSFTQTIATSLSVDLKAILDFELISSQKLALTLVESSLDHLVVAYLAACLVEDTRVVACLLAYLAD</sequence>
<proteinExistence type="predicted"/>
<accession>A0ACC0EPP1</accession>
<organism evidence="1 2">
    <name type="scientific">Puccinia striiformis f. sp. tritici</name>
    <dbReference type="NCBI Taxonomy" id="168172"/>
    <lineage>
        <taxon>Eukaryota</taxon>
        <taxon>Fungi</taxon>
        <taxon>Dikarya</taxon>
        <taxon>Basidiomycota</taxon>
        <taxon>Pucciniomycotina</taxon>
        <taxon>Pucciniomycetes</taxon>
        <taxon>Pucciniales</taxon>
        <taxon>Pucciniaceae</taxon>
        <taxon>Puccinia</taxon>
    </lineage>
</organism>
<reference evidence="1 2" key="3">
    <citation type="journal article" date="2022" name="Microbiol. Spectr.">
        <title>Folding features and dynamics of 3D genome architecture in plant fungal pathogens.</title>
        <authorList>
            <person name="Xia C."/>
        </authorList>
    </citation>
    <scope>NUCLEOTIDE SEQUENCE [LARGE SCALE GENOMIC DNA]</scope>
    <source>
        <strain evidence="1 2">93-210</strain>
    </source>
</reference>
<dbReference type="EMBL" id="CM045868">
    <property type="protein sequence ID" value="KAI7956858.1"/>
    <property type="molecule type" value="Genomic_DNA"/>
</dbReference>
<evidence type="ECO:0000313" key="1">
    <source>
        <dbReference type="EMBL" id="KAI7956858.1"/>
    </source>
</evidence>
<keyword evidence="2" id="KW-1185">Reference proteome</keyword>
<dbReference type="Proteomes" id="UP001060170">
    <property type="component" value="Chromosome 4"/>
</dbReference>
<gene>
    <name evidence="1" type="ORF">MJO28_003953</name>
</gene>
<evidence type="ECO:0000313" key="2">
    <source>
        <dbReference type="Proteomes" id="UP001060170"/>
    </source>
</evidence>
<comment type="caution">
    <text evidence="1">The sequence shown here is derived from an EMBL/GenBank/DDBJ whole genome shotgun (WGS) entry which is preliminary data.</text>
</comment>